<protein>
    <submittedName>
        <fullName evidence="8">RNA polymerase sigma-70 factor, ECF subfamily</fullName>
    </submittedName>
</protein>
<dbReference type="InterPro" id="IPR039425">
    <property type="entry name" value="RNA_pol_sigma-70-like"/>
</dbReference>
<feature type="domain" description="RNA polymerase sigma factor 70 region 4 type 2" evidence="7">
    <location>
        <begin position="159"/>
        <end position="210"/>
    </location>
</feature>
<dbReference type="Pfam" id="PF04542">
    <property type="entry name" value="Sigma70_r2"/>
    <property type="match status" value="1"/>
</dbReference>
<keyword evidence="3" id="KW-0731">Sigma factor</keyword>
<comment type="similarity">
    <text evidence="1">Belongs to the sigma-70 factor family. ECF subfamily.</text>
</comment>
<keyword evidence="2" id="KW-0805">Transcription regulation</keyword>
<dbReference type="GO" id="GO:0016987">
    <property type="term" value="F:sigma factor activity"/>
    <property type="evidence" value="ECO:0007669"/>
    <property type="project" value="UniProtKB-KW"/>
</dbReference>
<evidence type="ECO:0000259" key="6">
    <source>
        <dbReference type="Pfam" id="PF04542"/>
    </source>
</evidence>
<gene>
    <name evidence="8" type="ORF">SAMN04487905_101338</name>
</gene>
<sequence length="227" mass="25097">MVLHGDGGSHAAGRPRRLTRSSGPDDRGSGPGPENSLDMGVDDQELTRCALAAKQGDTNAATRFVRGTQRQVWQLLRHLADPGVAEDLTQECYLRAFRSLPSYRGRSSARTWLMSIARRVAADHIRQRDRRPRPADLADWQLAAERAQPRTTSVSDGYALRSALEALDSRRREAFVLTQIVGLSYEETAEVAGCRIGTVRSRVARARTDLIEQLSEYDTDHNASRGG</sequence>
<dbReference type="GO" id="GO:0006352">
    <property type="term" value="P:DNA-templated transcription initiation"/>
    <property type="evidence" value="ECO:0007669"/>
    <property type="project" value="InterPro"/>
</dbReference>
<name>A0A1H0P1D4_9ACTN</name>
<dbReference type="InterPro" id="IPR013249">
    <property type="entry name" value="RNA_pol_sigma70_r4_t2"/>
</dbReference>
<proteinExistence type="inferred from homology"/>
<feature type="compositionally biased region" description="Gly residues" evidence="5">
    <location>
        <begin position="1"/>
        <end position="10"/>
    </location>
</feature>
<dbReference type="NCBIfam" id="TIGR02937">
    <property type="entry name" value="sigma70-ECF"/>
    <property type="match status" value="1"/>
</dbReference>
<dbReference type="Proteomes" id="UP000199497">
    <property type="component" value="Unassembled WGS sequence"/>
</dbReference>
<dbReference type="PANTHER" id="PTHR43133">
    <property type="entry name" value="RNA POLYMERASE ECF-TYPE SIGMA FACTO"/>
    <property type="match status" value="1"/>
</dbReference>
<evidence type="ECO:0000256" key="5">
    <source>
        <dbReference type="SAM" id="MobiDB-lite"/>
    </source>
</evidence>
<evidence type="ECO:0000256" key="1">
    <source>
        <dbReference type="ARBA" id="ARBA00010641"/>
    </source>
</evidence>
<dbReference type="Pfam" id="PF08281">
    <property type="entry name" value="Sigma70_r4_2"/>
    <property type="match status" value="1"/>
</dbReference>
<evidence type="ECO:0000259" key="7">
    <source>
        <dbReference type="Pfam" id="PF08281"/>
    </source>
</evidence>
<evidence type="ECO:0000256" key="3">
    <source>
        <dbReference type="ARBA" id="ARBA00023082"/>
    </source>
</evidence>
<dbReference type="PANTHER" id="PTHR43133:SF61">
    <property type="entry name" value="ECF RNA POLYMERASE SIGMA FACTOR SIGC"/>
    <property type="match status" value="1"/>
</dbReference>
<reference evidence="9" key="1">
    <citation type="submission" date="2016-10" db="EMBL/GenBank/DDBJ databases">
        <authorList>
            <person name="Varghese N."/>
            <person name="Submissions S."/>
        </authorList>
    </citation>
    <scope>NUCLEOTIDE SEQUENCE [LARGE SCALE GENOMIC DNA]</scope>
    <source>
        <strain evidence="9">DSM 46732</strain>
    </source>
</reference>
<accession>A0A1H0P1D4</accession>
<dbReference type="AlphaFoldDB" id="A0A1H0P1D4"/>
<dbReference type="STRING" id="405564.SAMN04487905_101338"/>
<dbReference type="EMBL" id="FNJR01000001">
    <property type="protein sequence ID" value="SDO98525.1"/>
    <property type="molecule type" value="Genomic_DNA"/>
</dbReference>
<dbReference type="InterPro" id="IPR013325">
    <property type="entry name" value="RNA_pol_sigma_r2"/>
</dbReference>
<evidence type="ECO:0000313" key="8">
    <source>
        <dbReference type="EMBL" id="SDO98525.1"/>
    </source>
</evidence>
<dbReference type="Gene3D" id="1.10.1740.10">
    <property type="match status" value="1"/>
</dbReference>
<dbReference type="SUPFAM" id="SSF88946">
    <property type="entry name" value="Sigma2 domain of RNA polymerase sigma factors"/>
    <property type="match status" value="1"/>
</dbReference>
<keyword evidence="4" id="KW-0804">Transcription</keyword>
<dbReference type="GO" id="GO:0003677">
    <property type="term" value="F:DNA binding"/>
    <property type="evidence" value="ECO:0007669"/>
    <property type="project" value="InterPro"/>
</dbReference>
<feature type="domain" description="RNA polymerase sigma-70 region 2" evidence="6">
    <location>
        <begin position="65"/>
        <end position="131"/>
    </location>
</feature>
<dbReference type="SUPFAM" id="SSF88659">
    <property type="entry name" value="Sigma3 and sigma4 domains of RNA polymerase sigma factors"/>
    <property type="match status" value="1"/>
</dbReference>
<dbReference type="InterPro" id="IPR014284">
    <property type="entry name" value="RNA_pol_sigma-70_dom"/>
</dbReference>
<dbReference type="InterPro" id="IPR007627">
    <property type="entry name" value="RNA_pol_sigma70_r2"/>
</dbReference>
<evidence type="ECO:0000313" key="9">
    <source>
        <dbReference type="Proteomes" id="UP000199497"/>
    </source>
</evidence>
<dbReference type="CDD" id="cd06171">
    <property type="entry name" value="Sigma70_r4"/>
    <property type="match status" value="1"/>
</dbReference>
<evidence type="ECO:0000256" key="4">
    <source>
        <dbReference type="ARBA" id="ARBA00023163"/>
    </source>
</evidence>
<evidence type="ECO:0000256" key="2">
    <source>
        <dbReference type="ARBA" id="ARBA00023015"/>
    </source>
</evidence>
<dbReference type="Gene3D" id="1.10.10.10">
    <property type="entry name" value="Winged helix-like DNA-binding domain superfamily/Winged helix DNA-binding domain"/>
    <property type="match status" value="1"/>
</dbReference>
<feature type="region of interest" description="Disordered" evidence="5">
    <location>
        <begin position="1"/>
        <end position="40"/>
    </location>
</feature>
<dbReference type="InterPro" id="IPR013324">
    <property type="entry name" value="RNA_pol_sigma_r3/r4-like"/>
</dbReference>
<dbReference type="InterPro" id="IPR036388">
    <property type="entry name" value="WH-like_DNA-bd_sf"/>
</dbReference>
<organism evidence="8 9">
    <name type="scientific">Actinopolyspora xinjiangensis</name>
    <dbReference type="NCBI Taxonomy" id="405564"/>
    <lineage>
        <taxon>Bacteria</taxon>
        <taxon>Bacillati</taxon>
        <taxon>Actinomycetota</taxon>
        <taxon>Actinomycetes</taxon>
        <taxon>Actinopolysporales</taxon>
        <taxon>Actinopolysporaceae</taxon>
        <taxon>Actinopolyspora</taxon>
    </lineage>
</organism>
<keyword evidence="9" id="KW-1185">Reference proteome</keyword>